<sequence length="483" mass="55455">MYSIQQQELFSFQQLLEIKPDDRYAPILEHLDFSSVLQRLGKQSRLGPPQTLNFPAMLYSLLIAKIERMDFVKDIVRRLKRSVEFRMQCRFTGSDATPSEASYSRLIRALNEHQLLEMVQDGLVLDAISEGFLPGIHLAFDSSAVEAWNAVFPDAAAKRRASRQKKKALLPQLEQLSVPIEEDVKEEPAPPPKPQKYGRGRPKKEEAIRRAEERKAYEATLTTFEKPVADMLPYTYEELMEELPRAPERCSKKNAKGFLTSWYGYKANVIVDADSQYVLTGFLSSANINDQRGGVVLLKAIEKKFPMLRIKHIMSDKGYDAHPLYKLIYSLGAFPIIDFIHHTEPPEGFNKDFHPICEKGKAYVYDSYDSTYKTLKFTRPKECSNCPLADNGCQKVYKIKVDQDIRKNTVPARGSEGFKHLYKKRTAVERVFAYLKEYFGLHRTRHRGTRAEVDFQLSTLAYTVCKFALDKWNQQLEQVVAAA</sequence>
<dbReference type="RefSeq" id="WP_068661518.1">
    <property type="nucleotide sequence ID" value="NZ_LYPB01000021.1"/>
</dbReference>
<dbReference type="Proteomes" id="UP000078454">
    <property type="component" value="Unassembled WGS sequence"/>
</dbReference>
<feature type="domain" description="Transposase InsH N-terminal" evidence="3">
    <location>
        <begin position="18"/>
        <end position="107"/>
    </location>
</feature>
<dbReference type="InterPro" id="IPR002559">
    <property type="entry name" value="Transposase_11"/>
</dbReference>
<name>A0A198AW24_9BACL</name>
<evidence type="ECO:0000313" key="4">
    <source>
        <dbReference type="EMBL" id="OAS25201.1"/>
    </source>
</evidence>
<dbReference type="STRING" id="1850517.A8708_07230"/>
<evidence type="ECO:0000313" key="5">
    <source>
        <dbReference type="Proteomes" id="UP000078454"/>
    </source>
</evidence>
<comment type="caution">
    <text evidence="4">The sequence shown here is derived from an EMBL/GenBank/DDBJ whole genome shotgun (WGS) entry which is preliminary data.</text>
</comment>
<feature type="region of interest" description="Disordered" evidence="1">
    <location>
        <begin position="180"/>
        <end position="209"/>
    </location>
</feature>
<evidence type="ECO:0000259" key="2">
    <source>
        <dbReference type="Pfam" id="PF01609"/>
    </source>
</evidence>
<dbReference type="EMBL" id="LYPB01000021">
    <property type="protein sequence ID" value="OAS25201.1"/>
    <property type="molecule type" value="Genomic_DNA"/>
</dbReference>
<dbReference type="AlphaFoldDB" id="A0A198AW24"/>
<dbReference type="GO" id="GO:0006313">
    <property type="term" value="P:DNA transposition"/>
    <property type="evidence" value="ECO:0007669"/>
    <property type="project" value="InterPro"/>
</dbReference>
<protein>
    <submittedName>
        <fullName evidence="4">Uncharacterized protein</fullName>
    </submittedName>
</protein>
<dbReference type="GO" id="GO:0004803">
    <property type="term" value="F:transposase activity"/>
    <property type="evidence" value="ECO:0007669"/>
    <property type="project" value="InterPro"/>
</dbReference>
<evidence type="ECO:0000256" key="1">
    <source>
        <dbReference type="SAM" id="MobiDB-lite"/>
    </source>
</evidence>
<keyword evidence="5" id="KW-1185">Reference proteome</keyword>
<feature type="domain" description="Transposase IS4-like" evidence="2">
    <location>
        <begin position="256"/>
        <end position="462"/>
    </location>
</feature>
<dbReference type="OrthoDB" id="5751230at2"/>
<dbReference type="Pfam" id="PF05598">
    <property type="entry name" value="DUF772"/>
    <property type="match status" value="1"/>
</dbReference>
<proteinExistence type="predicted"/>
<dbReference type="GO" id="GO:0003677">
    <property type="term" value="F:DNA binding"/>
    <property type="evidence" value="ECO:0007669"/>
    <property type="project" value="InterPro"/>
</dbReference>
<gene>
    <name evidence="4" type="ORF">A8708_07230</name>
</gene>
<reference evidence="4 5" key="1">
    <citation type="submission" date="2016-05" db="EMBL/GenBank/DDBJ databases">
        <title>Paenibacillus sp. 1ZS3-15 nov., isolated from the rhizosphere soil.</title>
        <authorList>
            <person name="Zhang X.X."/>
            <person name="Zhang J."/>
        </authorList>
    </citation>
    <scope>NUCLEOTIDE SEQUENCE [LARGE SCALE GENOMIC DNA]</scope>
    <source>
        <strain evidence="4 5">1ZS3-15</strain>
    </source>
</reference>
<organism evidence="4 5">
    <name type="scientific">Paenibacillus oryzisoli</name>
    <dbReference type="NCBI Taxonomy" id="1850517"/>
    <lineage>
        <taxon>Bacteria</taxon>
        <taxon>Bacillati</taxon>
        <taxon>Bacillota</taxon>
        <taxon>Bacilli</taxon>
        <taxon>Bacillales</taxon>
        <taxon>Paenibacillaceae</taxon>
        <taxon>Paenibacillus</taxon>
    </lineage>
</organism>
<dbReference type="Pfam" id="PF01609">
    <property type="entry name" value="DDE_Tnp_1"/>
    <property type="match status" value="1"/>
</dbReference>
<dbReference type="InterPro" id="IPR008490">
    <property type="entry name" value="Transposase_InsH_N"/>
</dbReference>
<accession>A0A198AW24</accession>
<evidence type="ECO:0000259" key="3">
    <source>
        <dbReference type="Pfam" id="PF05598"/>
    </source>
</evidence>